<evidence type="ECO:0000256" key="6">
    <source>
        <dbReference type="SAM" id="MobiDB-lite"/>
    </source>
</evidence>
<feature type="transmembrane region" description="Helical" evidence="7">
    <location>
        <begin position="469"/>
        <end position="491"/>
    </location>
</feature>
<reference evidence="9 10" key="1">
    <citation type="submission" date="2013-07" db="EMBL/GenBank/DDBJ databases">
        <title>The Genome Sequence of Cryptococcus heveanensis BCC8398.</title>
        <authorList>
            <consortium name="The Broad Institute Genome Sequencing Platform"/>
            <person name="Cuomo C."/>
            <person name="Litvintseva A."/>
            <person name="Chen Y."/>
            <person name="Heitman J."/>
            <person name="Sun S."/>
            <person name="Springer D."/>
            <person name="Dromer F."/>
            <person name="Young S.K."/>
            <person name="Zeng Q."/>
            <person name="Gargeya S."/>
            <person name="Fitzgerald M."/>
            <person name="Abouelleil A."/>
            <person name="Alvarado L."/>
            <person name="Berlin A.M."/>
            <person name="Chapman S.B."/>
            <person name="Dewar J."/>
            <person name="Goldberg J."/>
            <person name="Griggs A."/>
            <person name="Gujja S."/>
            <person name="Hansen M."/>
            <person name="Howarth C."/>
            <person name="Imamovic A."/>
            <person name="Larimer J."/>
            <person name="McCowan C."/>
            <person name="Murphy C."/>
            <person name="Pearson M."/>
            <person name="Priest M."/>
            <person name="Roberts A."/>
            <person name="Saif S."/>
            <person name="Shea T."/>
            <person name="Sykes S."/>
            <person name="Wortman J."/>
            <person name="Nusbaum C."/>
            <person name="Birren B."/>
        </authorList>
    </citation>
    <scope>NUCLEOTIDE SEQUENCE [LARGE SCALE GENOMIC DNA]</scope>
    <source>
        <strain evidence="9 10">BCC8398</strain>
    </source>
</reference>
<dbReference type="GO" id="GO:0016020">
    <property type="term" value="C:membrane"/>
    <property type="evidence" value="ECO:0007669"/>
    <property type="project" value="UniProtKB-SubCell"/>
</dbReference>
<comment type="subcellular location">
    <subcellularLocation>
        <location evidence="1">Membrane</location>
        <topology evidence="1">Multi-pass membrane protein</topology>
    </subcellularLocation>
</comment>
<feature type="transmembrane region" description="Helical" evidence="7">
    <location>
        <begin position="118"/>
        <end position="141"/>
    </location>
</feature>
<evidence type="ECO:0000313" key="9">
    <source>
        <dbReference type="EMBL" id="OCF37510.1"/>
    </source>
</evidence>
<feature type="transmembrane region" description="Helical" evidence="7">
    <location>
        <begin position="436"/>
        <end position="457"/>
    </location>
</feature>
<evidence type="ECO:0000256" key="5">
    <source>
        <dbReference type="ARBA" id="ARBA00023136"/>
    </source>
</evidence>
<keyword evidence="10" id="KW-1185">Reference proteome</keyword>
<keyword evidence="5 7" id="KW-0472">Membrane</keyword>
<gene>
    <name evidence="9" type="ORF">I316_00635</name>
</gene>
<dbReference type="Gene3D" id="1.20.1250.20">
    <property type="entry name" value="MFS general substrate transporter like domains"/>
    <property type="match status" value="2"/>
</dbReference>
<dbReference type="GO" id="GO:0022857">
    <property type="term" value="F:transmembrane transporter activity"/>
    <property type="evidence" value="ECO:0007669"/>
    <property type="project" value="InterPro"/>
</dbReference>
<dbReference type="Pfam" id="PF07690">
    <property type="entry name" value="MFS_1"/>
    <property type="match status" value="1"/>
</dbReference>
<dbReference type="PANTHER" id="PTHR43791">
    <property type="entry name" value="PERMEASE-RELATED"/>
    <property type="match status" value="1"/>
</dbReference>
<evidence type="ECO:0000256" key="7">
    <source>
        <dbReference type="SAM" id="Phobius"/>
    </source>
</evidence>
<feature type="domain" description="Major facilitator superfamily (MFS) profile" evidence="8">
    <location>
        <begin position="81"/>
        <end position="494"/>
    </location>
</feature>
<keyword evidence="3 7" id="KW-0812">Transmembrane</keyword>
<feature type="transmembrane region" description="Helical" evidence="7">
    <location>
        <begin position="240"/>
        <end position="262"/>
    </location>
</feature>
<dbReference type="PANTHER" id="PTHR43791:SF70">
    <property type="entry name" value="MAJOR FACILITATOR SUPERFAMILY (MFS) PROFILE DOMAIN-CONTAINING PROTEIN"/>
    <property type="match status" value="1"/>
</dbReference>
<dbReference type="EMBL" id="KV700122">
    <property type="protein sequence ID" value="OCF37510.1"/>
    <property type="molecule type" value="Genomic_DNA"/>
</dbReference>
<dbReference type="PROSITE" id="PS50850">
    <property type="entry name" value="MFS"/>
    <property type="match status" value="1"/>
</dbReference>
<feature type="region of interest" description="Disordered" evidence="6">
    <location>
        <begin position="1"/>
        <end position="26"/>
    </location>
</feature>
<keyword evidence="4 7" id="KW-1133">Transmembrane helix</keyword>
<feature type="transmembrane region" description="Helical" evidence="7">
    <location>
        <begin position="209"/>
        <end position="228"/>
    </location>
</feature>
<feature type="transmembrane region" description="Helical" evidence="7">
    <location>
        <begin position="401"/>
        <end position="424"/>
    </location>
</feature>
<evidence type="ECO:0000256" key="3">
    <source>
        <dbReference type="ARBA" id="ARBA00022692"/>
    </source>
</evidence>
<dbReference type="AlphaFoldDB" id="A0A1B9H2L4"/>
<dbReference type="SUPFAM" id="SSF103473">
    <property type="entry name" value="MFS general substrate transporter"/>
    <property type="match status" value="1"/>
</dbReference>
<accession>A0A1B9H2L4</accession>
<dbReference type="InterPro" id="IPR011701">
    <property type="entry name" value="MFS"/>
</dbReference>
<evidence type="ECO:0000313" key="10">
    <source>
        <dbReference type="Proteomes" id="UP000092666"/>
    </source>
</evidence>
<keyword evidence="2" id="KW-0813">Transport</keyword>
<evidence type="ECO:0000256" key="2">
    <source>
        <dbReference type="ARBA" id="ARBA00022448"/>
    </source>
</evidence>
<reference evidence="10" key="2">
    <citation type="submission" date="2013-12" db="EMBL/GenBank/DDBJ databases">
        <title>Evolution of pathogenesis and genome organization in the Tremellales.</title>
        <authorList>
            <person name="Cuomo C."/>
            <person name="Litvintseva A."/>
            <person name="Heitman J."/>
            <person name="Chen Y."/>
            <person name="Sun S."/>
            <person name="Springer D."/>
            <person name="Dromer F."/>
            <person name="Young S."/>
            <person name="Zeng Q."/>
            <person name="Chapman S."/>
            <person name="Gujja S."/>
            <person name="Saif S."/>
            <person name="Birren B."/>
        </authorList>
    </citation>
    <scope>NUCLEOTIDE SEQUENCE [LARGE SCALE GENOMIC DNA]</scope>
    <source>
        <strain evidence="10">BCC8398</strain>
    </source>
</reference>
<name>A0A1B9H2L4_9TREE</name>
<feature type="transmembrane region" description="Helical" evidence="7">
    <location>
        <begin position="177"/>
        <end position="197"/>
    </location>
</feature>
<sequence>MATLPQDPNTPNLTRAESGYSSEGKVDVEQREFASAVPGVETIAEDNDQVGYATFKAAQDRGYEPTPEESKRVLRKIDLFILPIFTFTQCLQFMDKSALNYANLFGYQKALGLKGSNYSWLGGGFYVGYLVAQFPMGYLLGRFPAGRVLGVSCLIWGLLVLLSTQAKDFKSAMTVRILLGMMEAVVTPGLNLMTGFWYTKRETPNRQTLWYSALGLGGIIGGFIATGISKRESTPAIPNWAVIFWILGAITMAWALVLYFVLADSPSKAFWLNEDQKFIAVQRVSAGMVGIKSKKFKISQVKAAFLDPKTYLLFIATFATSIPTGVLSNFSTVIIRDIGFDSFETTLMDVVRNVFQMIGVIGAGYIATRFKNTRIIMCTFGNVVCITAAACLAYLPASAKWARLVALWFTNFQSIGFVLGLVMISSNIGGYTKKQFTSGLIFVAYCAGNIAGPQFVYSHEAPRYRTATNAMVASYSIKTLAHLLLGAYMFWDNKRRDRKSGGIIDEKRGAEAGMLDVTEVSTGPSHVDRTSQS</sequence>
<dbReference type="InterPro" id="IPR020846">
    <property type="entry name" value="MFS_dom"/>
</dbReference>
<feature type="transmembrane region" description="Helical" evidence="7">
    <location>
        <begin position="375"/>
        <end position="395"/>
    </location>
</feature>
<evidence type="ECO:0000259" key="8">
    <source>
        <dbReference type="PROSITE" id="PS50850"/>
    </source>
</evidence>
<feature type="region of interest" description="Disordered" evidence="6">
    <location>
        <begin position="514"/>
        <end position="533"/>
    </location>
</feature>
<dbReference type="Proteomes" id="UP000092666">
    <property type="component" value="Unassembled WGS sequence"/>
</dbReference>
<organism evidence="9 10">
    <name type="scientific">Kwoniella heveanensis BCC8398</name>
    <dbReference type="NCBI Taxonomy" id="1296120"/>
    <lineage>
        <taxon>Eukaryota</taxon>
        <taxon>Fungi</taxon>
        <taxon>Dikarya</taxon>
        <taxon>Basidiomycota</taxon>
        <taxon>Agaricomycotina</taxon>
        <taxon>Tremellomycetes</taxon>
        <taxon>Tremellales</taxon>
        <taxon>Cryptococcaceae</taxon>
        <taxon>Kwoniella</taxon>
    </lineage>
</organism>
<dbReference type="OrthoDB" id="6730379at2759"/>
<dbReference type="InterPro" id="IPR036259">
    <property type="entry name" value="MFS_trans_sf"/>
</dbReference>
<proteinExistence type="predicted"/>
<feature type="transmembrane region" description="Helical" evidence="7">
    <location>
        <begin position="148"/>
        <end position="165"/>
    </location>
</feature>
<feature type="transmembrane region" description="Helical" evidence="7">
    <location>
        <begin position="311"/>
        <end position="330"/>
    </location>
</feature>
<protein>
    <recommendedName>
        <fullName evidence="8">Major facilitator superfamily (MFS) profile domain-containing protein</fullName>
    </recommendedName>
</protein>
<feature type="compositionally biased region" description="Polar residues" evidence="6">
    <location>
        <begin position="1"/>
        <end position="21"/>
    </location>
</feature>
<evidence type="ECO:0000256" key="4">
    <source>
        <dbReference type="ARBA" id="ARBA00022989"/>
    </source>
</evidence>
<evidence type="ECO:0000256" key="1">
    <source>
        <dbReference type="ARBA" id="ARBA00004141"/>
    </source>
</evidence>